<dbReference type="InterPro" id="IPR007513">
    <property type="entry name" value="SERF-like_N"/>
</dbReference>
<evidence type="ECO:0000313" key="5">
    <source>
        <dbReference type="Proteomes" id="UP000583929"/>
    </source>
</evidence>
<dbReference type="SUPFAM" id="SSF118359">
    <property type="entry name" value="Expressed protein At2g23090/F21P24.15"/>
    <property type="match status" value="1"/>
</dbReference>
<gene>
    <name evidence="2" type="ORF">F8388_000376</name>
    <name evidence="3" type="ORF">G4B88_030137</name>
</gene>
<organism evidence="3 5">
    <name type="scientific">Cannabis sativa</name>
    <name type="common">Hemp</name>
    <name type="synonym">Marijuana</name>
    <dbReference type="NCBI Taxonomy" id="3483"/>
    <lineage>
        <taxon>Eukaryota</taxon>
        <taxon>Viridiplantae</taxon>
        <taxon>Streptophyta</taxon>
        <taxon>Embryophyta</taxon>
        <taxon>Tracheophyta</taxon>
        <taxon>Spermatophyta</taxon>
        <taxon>Magnoliopsida</taxon>
        <taxon>eudicotyledons</taxon>
        <taxon>Gunneridae</taxon>
        <taxon>Pentapetalae</taxon>
        <taxon>rosids</taxon>
        <taxon>fabids</taxon>
        <taxon>Rosales</taxon>
        <taxon>Cannabaceae</taxon>
        <taxon>Cannabis</taxon>
    </lineage>
</organism>
<feature type="domain" description="Small EDRK-rich factor-like N-terminal" evidence="1">
    <location>
        <begin position="3"/>
        <end position="24"/>
    </location>
</feature>
<dbReference type="Proteomes" id="UP000583929">
    <property type="component" value="Unassembled WGS sequence"/>
</dbReference>
<evidence type="ECO:0000313" key="4">
    <source>
        <dbReference type="Proteomes" id="UP000525078"/>
    </source>
</evidence>
<dbReference type="InterPro" id="IPR026939">
    <property type="entry name" value="ZNF706/At2g23090_sf"/>
</dbReference>
<evidence type="ECO:0000259" key="1">
    <source>
        <dbReference type="Pfam" id="PF04419"/>
    </source>
</evidence>
<evidence type="ECO:0000313" key="3">
    <source>
        <dbReference type="EMBL" id="KAF4356318.1"/>
    </source>
</evidence>
<dbReference type="EMBL" id="JAATIQ010000432">
    <property type="protein sequence ID" value="KAF4356318.1"/>
    <property type="molecule type" value="Genomic_DNA"/>
</dbReference>
<dbReference type="Pfam" id="PF04419">
    <property type="entry name" value="SERF-like_N"/>
    <property type="match status" value="1"/>
</dbReference>
<reference evidence="4 5" key="1">
    <citation type="journal article" date="2020" name="bioRxiv">
        <title>Sequence and annotation of 42 cannabis genomes reveals extensive copy number variation in cannabinoid synthesis and pathogen resistance genes.</title>
        <authorList>
            <person name="Mckernan K.J."/>
            <person name="Helbert Y."/>
            <person name="Kane L.T."/>
            <person name="Ebling H."/>
            <person name="Zhang L."/>
            <person name="Liu B."/>
            <person name="Eaton Z."/>
            <person name="Mclaughlin S."/>
            <person name="Kingan S."/>
            <person name="Baybayan P."/>
            <person name="Concepcion G."/>
            <person name="Jordan M."/>
            <person name="Riva A."/>
            <person name="Barbazuk W."/>
            <person name="Harkins T."/>
        </authorList>
    </citation>
    <scope>NUCLEOTIDE SEQUENCE [LARGE SCALE GENOMIC DNA]</scope>
    <source>
        <strain evidence="4 5">cv. Jamaican Lion 4</strain>
        <strain evidence="3">Father</strain>
        <strain evidence="2">Mother</strain>
        <tissue evidence="3">Leaf</tissue>
    </source>
</reference>
<sequence length="83" mass="9662">MGGGNGQKAKMAREKNLEKQKAAKVFIAVNFEASEFVSMNKWEDYNRSPKLRYITTTTEKSSEKEREHRMLPKVQRLSILKEN</sequence>
<protein>
    <recommendedName>
        <fullName evidence="1">Small EDRK-rich factor-like N-terminal domain-containing protein</fullName>
    </recommendedName>
</protein>
<dbReference type="EMBL" id="JAATIP010000380">
    <property type="protein sequence ID" value="KAF4349869.1"/>
    <property type="molecule type" value="Genomic_DNA"/>
</dbReference>
<dbReference type="Proteomes" id="UP000525078">
    <property type="component" value="Unassembled WGS sequence"/>
</dbReference>
<accession>A0A7J6ED00</accession>
<name>A0A7J6ED00_CANSA</name>
<comment type="caution">
    <text evidence="3">The sequence shown here is derived from an EMBL/GenBank/DDBJ whole genome shotgun (WGS) entry which is preliminary data.</text>
</comment>
<evidence type="ECO:0000313" key="2">
    <source>
        <dbReference type="EMBL" id="KAF4349869.1"/>
    </source>
</evidence>
<dbReference type="Gene3D" id="4.10.1050.10">
    <property type="entry name" value="At2g23090-like"/>
    <property type="match status" value="1"/>
</dbReference>
<proteinExistence type="predicted"/>
<dbReference type="AlphaFoldDB" id="A0A7J6ED00"/>
<keyword evidence="5" id="KW-1185">Reference proteome</keyword>